<keyword evidence="4" id="KW-1185">Reference proteome</keyword>
<sequence length="84" mass="9368">MNLFVTNISRTVSEEALKALFSEFGQVSSVKIISDKHTGESKGFGFVDMANDSQAFHAIERLMNAEFFGKRLMVSKARPKTSSY</sequence>
<name>A0AAP2DEG1_9BACT</name>
<keyword evidence="1" id="KW-0694">RNA-binding</keyword>
<dbReference type="Proteomes" id="UP001319180">
    <property type="component" value="Unassembled WGS sequence"/>
</dbReference>
<reference evidence="3 4" key="1">
    <citation type="submission" date="2021-05" db="EMBL/GenBank/DDBJ databases">
        <title>A Polyphasic approach of four new species of the genus Ohtaekwangia: Ohtaekwangia histidinii sp. nov., Ohtaekwangia cretensis sp. nov., Ohtaekwangia indiensis sp. nov., Ohtaekwangia reichenbachii sp. nov. from diverse environment.</title>
        <authorList>
            <person name="Octaviana S."/>
        </authorList>
    </citation>
    <scope>NUCLEOTIDE SEQUENCE [LARGE SCALE GENOMIC DNA]</scope>
    <source>
        <strain evidence="3 4">PWU37</strain>
    </source>
</reference>
<proteinExistence type="predicted"/>
<evidence type="ECO:0000256" key="1">
    <source>
        <dbReference type="ARBA" id="ARBA00022884"/>
    </source>
</evidence>
<feature type="domain" description="RRM" evidence="2">
    <location>
        <begin position="1"/>
        <end position="79"/>
    </location>
</feature>
<dbReference type="GO" id="GO:0003723">
    <property type="term" value="F:RNA binding"/>
    <property type="evidence" value="ECO:0007669"/>
    <property type="project" value="UniProtKB-KW"/>
</dbReference>
<evidence type="ECO:0000313" key="3">
    <source>
        <dbReference type="EMBL" id="MBT1689651.1"/>
    </source>
</evidence>
<dbReference type="Pfam" id="PF00076">
    <property type="entry name" value="RRM_1"/>
    <property type="match status" value="1"/>
</dbReference>
<dbReference type="InterPro" id="IPR000504">
    <property type="entry name" value="RRM_dom"/>
</dbReference>
<protein>
    <submittedName>
        <fullName evidence="3">RNA-binding protein</fullName>
    </submittedName>
</protein>
<dbReference type="Gene3D" id="3.30.70.330">
    <property type="match status" value="1"/>
</dbReference>
<dbReference type="PROSITE" id="PS50102">
    <property type="entry name" value="RRM"/>
    <property type="match status" value="1"/>
</dbReference>
<dbReference type="InterPro" id="IPR035979">
    <property type="entry name" value="RBD_domain_sf"/>
</dbReference>
<comment type="caution">
    <text evidence="3">The sequence shown here is derived from an EMBL/GenBank/DDBJ whole genome shotgun (WGS) entry which is preliminary data.</text>
</comment>
<dbReference type="PANTHER" id="PTHR48027">
    <property type="entry name" value="HETEROGENEOUS NUCLEAR RIBONUCLEOPROTEIN 87F-RELATED"/>
    <property type="match status" value="1"/>
</dbReference>
<accession>A0AAP2DEG1</accession>
<evidence type="ECO:0000313" key="4">
    <source>
        <dbReference type="Proteomes" id="UP001319180"/>
    </source>
</evidence>
<dbReference type="InterPro" id="IPR012677">
    <property type="entry name" value="Nucleotide-bd_a/b_plait_sf"/>
</dbReference>
<dbReference type="EMBL" id="JAHESC010000045">
    <property type="protein sequence ID" value="MBT1689651.1"/>
    <property type="molecule type" value="Genomic_DNA"/>
</dbReference>
<dbReference type="AlphaFoldDB" id="A0AAP2DEG1"/>
<dbReference type="RefSeq" id="WP_254092871.1">
    <property type="nucleotide sequence ID" value="NZ_JAHESC010000045.1"/>
</dbReference>
<organism evidence="3 4">
    <name type="scientific">Dawidia soli</name>
    <dbReference type="NCBI Taxonomy" id="2782352"/>
    <lineage>
        <taxon>Bacteria</taxon>
        <taxon>Pseudomonadati</taxon>
        <taxon>Bacteroidota</taxon>
        <taxon>Cytophagia</taxon>
        <taxon>Cytophagales</taxon>
        <taxon>Chryseotaleaceae</taxon>
        <taxon>Dawidia</taxon>
    </lineage>
</organism>
<dbReference type="InterPro" id="IPR052462">
    <property type="entry name" value="SLIRP/GR-RBP-like"/>
</dbReference>
<evidence type="ECO:0000259" key="2">
    <source>
        <dbReference type="PROSITE" id="PS50102"/>
    </source>
</evidence>
<gene>
    <name evidence="3" type="ORF">KK078_24015</name>
</gene>
<dbReference type="SUPFAM" id="SSF54928">
    <property type="entry name" value="RNA-binding domain, RBD"/>
    <property type="match status" value="1"/>
</dbReference>
<dbReference type="SMART" id="SM00360">
    <property type="entry name" value="RRM"/>
    <property type="match status" value="1"/>
</dbReference>